<dbReference type="InterPro" id="IPR008259">
    <property type="entry name" value="FMN_hydac_DH_AS"/>
</dbReference>
<proteinExistence type="predicted"/>
<organism evidence="6 7">
    <name type="scientific">Seiridium unicorne</name>
    <dbReference type="NCBI Taxonomy" id="138068"/>
    <lineage>
        <taxon>Eukaryota</taxon>
        <taxon>Fungi</taxon>
        <taxon>Dikarya</taxon>
        <taxon>Ascomycota</taxon>
        <taxon>Pezizomycotina</taxon>
        <taxon>Sordariomycetes</taxon>
        <taxon>Xylariomycetidae</taxon>
        <taxon>Amphisphaeriales</taxon>
        <taxon>Sporocadaceae</taxon>
        <taxon>Seiridium</taxon>
    </lineage>
</organism>
<protein>
    <submittedName>
        <fullName evidence="6">Mitochondrial cytochrome-like protein b2</fullName>
    </submittedName>
</protein>
<dbReference type="PROSITE" id="PS50255">
    <property type="entry name" value="CYTOCHROME_B5_2"/>
    <property type="match status" value="1"/>
</dbReference>
<evidence type="ECO:0000313" key="6">
    <source>
        <dbReference type="EMBL" id="KAK9424044.1"/>
    </source>
</evidence>
<dbReference type="PROSITE" id="PS51349">
    <property type="entry name" value="FMN_HYDROXY_ACID_DH_2"/>
    <property type="match status" value="1"/>
</dbReference>
<feature type="region of interest" description="Disordered" evidence="3">
    <location>
        <begin position="75"/>
        <end position="96"/>
    </location>
</feature>
<dbReference type="PANTHER" id="PTHR10578">
    <property type="entry name" value="S -2-HYDROXY-ACID OXIDASE-RELATED"/>
    <property type="match status" value="1"/>
</dbReference>
<dbReference type="SUPFAM" id="SSF55856">
    <property type="entry name" value="Cytochrome b5-like heme/steroid binding domain"/>
    <property type="match status" value="1"/>
</dbReference>
<dbReference type="Pfam" id="PF00173">
    <property type="entry name" value="Cyt-b5"/>
    <property type="match status" value="1"/>
</dbReference>
<dbReference type="PANTHER" id="PTHR10578:SF104">
    <property type="entry name" value="CYTOCHROME B2, MITOCHONDRIAL-RELATED"/>
    <property type="match status" value="1"/>
</dbReference>
<feature type="domain" description="FMN hydroxy acid dehydrogenase" evidence="5">
    <location>
        <begin position="100"/>
        <end position="473"/>
    </location>
</feature>
<dbReference type="InterPro" id="IPR000262">
    <property type="entry name" value="FMN-dep_DH"/>
</dbReference>
<keyword evidence="7" id="KW-1185">Reference proteome</keyword>
<comment type="cofactor">
    <cofactor evidence="1">
        <name>FMN</name>
        <dbReference type="ChEBI" id="CHEBI:58210"/>
    </cofactor>
</comment>
<dbReference type="Gene3D" id="3.10.120.10">
    <property type="entry name" value="Cytochrome b5-like heme/steroid binding domain"/>
    <property type="match status" value="1"/>
</dbReference>
<evidence type="ECO:0000313" key="7">
    <source>
        <dbReference type="Proteomes" id="UP001408356"/>
    </source>
</evidence>
<evidence type="ECO:0000259" key="5">
    <source>
        <dbReference type="PROSITE" id="PS51349"/>
    </source>
</evidence>
<dbReference type="PROSITE" id="PS00557">
    <property type="entry name" value="FMN_HYDROXY_ACID_DH_1"/>
    <property type="match status" value="1"/>
</dbReference>
<comment type="caution">
    <text evidence="6">The sequence shown here is derived from an EMBL/GenBank/DDBJ whole genome shotgun (WGS) entry which is preliminary data.</text>
</comment>
<dbReference type="SMART" id="SM01117">
    <property type="entry name" value="Cyt-b5"/>
    <property type="match status" value="1"/>
</dbReference>
<evidence type="ECO:0000256" key="2">
    <source>
        <dbReference type="ARBA" id="ARBA00023002"/>
    </source>
</evidence>
<evidence type="ECO:0000259" key="4">
    <source>
        <dbReference type="PROSITE" id="PS50255"/>
    </source>
</evidence>
<keyword evidence="2" id="KW-0560">Oxidoreductase</keyword>
<accession>A0ABR2VB09</accession>
<reference evidence="6 7" key="1">
    <citation type="journal article" date="2024" name="J. Plant Pathol.">
        <title>Sequence and assembly of the genome of Seiridium unicorne, isolate CBS 538.82, causal agent of cypress canker disease.</title>
        <authorList>
            <person name="Scali E."/>
            <person name="Rocca G.D."/>
            <person name="Danti R."/>
            <person name="Garbelotto M."/>
            <person name="Barberini S."/>
            <person name="Baroncelli R."/>
            <person name="Emiliani G."/>
        </authorList>
    </citation>
    <scope>NUCLEOTIDE SEQUENCE [LARGE SCALE GENOMIC DNA]</scope>
    <source>
        <strain evidence="6 7">BM-138-508</strain>
    </source>
</reference>
<dbReference type="Pfam" id="PF01070">
    <property type="entry name" value="FMN_dh"/>
    <property type="match status" value="1"/>
</dbReference>
<evidence type="ECO:0000256" key="1">
    <source>
        <dbReference type="ARBA" id="ARBA00001917"/>
    </source>
</evidence>
<name>A0ABR2VB09_9PEZI</name>
<dbReference type="InterPro" id="IPR036400">
    <property type="entry name" value="Cyt_B5-like_heme/steroid_sf"/>
</dbReference>
<dbReference type="InterPro" id="IPR013785">
    <property type="entry name" value="Aldolase_TIM"/>
</dbReference>
<dbReference type="InterPro" id="IPR001199">
    <property type="entry name" value="Cyt_B5-like_heme/steroid-bd"/>
</dbReference>
<evidence type="ECO:0000256" key="3">
    <source>
        <dbReference type="SAM" id="MobiDB-lite"/>
    </source>
</evidence>
<dbReference type="InterPro" id="IPR037396">
    <property type="entry name" value="FMN_HAD"/>
</dbReference>
<feature type="domain" description="Cytochrome b5 heme-binding" evidence="4">
    <location>
        <begin position="1"/>
        <end position="74"/>
    </location>
</feature>
<dbReference type="PRINTS" id="PR00363">
    <property type="entry name" value="CYTOCHROMEB5"/>
</dbReference>
<dbReference type="Gene3D" id="3.20.20.70">
    <property type="entry name" value="Aldolase class I"/>
    <property type="match status" value="1"/>
</dbReference>
<sequence>MDGAEVAKRNTSKSCWIVLNADVYDVTSYLEQHPGGAAILLAQGGGDATAEFSRIHSPDVLQFLPEGSRLGPIDTSTLGALAPPRDQATSSPPVPEGSVPHLSGCVVADDFEHAAKVVMPPRTWSYVSSFSNSGLSMAANLGSWSAVSFRPRVLRDVKRVSTKTSILGHASPLPFYVSPMGLLGRGHEDAEIAFVQGFVRSGIHGLISTVSTKPTEDIAVALDEQLGRASGGGRDNPSSSQLHFQLYTSPDRLAATKLIRRAKAAGFRSLWVTVDTPVLGKRTIDRRQLAEEALAIGSEEQATSIGLGIQSVVPQSQVSSSLVWEDLRWIKEAWGGPLVLKGIQCAEDAKLAVEYGCQGILLSNHGGRQLHSAPDALSTLLEIRQYCPEVLEHLEIYVDGGLRDGADVLKALCLGAKGVGVGRPFYYALAAYGTAGVERCVEILAEELRTAMRLVGVTSLDQVRPDMVNASRLLNNLWRPIERQPIKSRL</sequence>
<dbReference type="SUPFAM" id="SSF51395">
    <property type="entry name" value="FMN-linked oxidoreductases"/>
    <property type="match status" value="1"/>
</dbReference>
<gene>
    <name evidence="6" type="ORF">SUNI508_14014</name>
</gene>
<dbReference type="Proteomes" id="UP001408356">
    <property type="component" value="Unassembled WGS sequence"/>
</dbReference>
<dbReference type="EMBL" id="JARVKF010000049">
    <property type="protein sequence ID" value="KAK9424044.1"/>
    <property type="molecule type" value="Genomic_DNA"/>
</dbReference>